<evidence type="ECO:0000313" key="2">
    <source>
        <dbReference type="EMBL" id="JAD63233.1"/>
    </source>
</evidence>
<dbReference type="AlphaFoldDB" id="A0A0A9BM54"/>
<accession>A0A0A9BM54</accession>
<dbReference type="EMBL" id="GBRH01234662">
    <property type="protein sequence ID" value="JAD63233.1"/>
    <property type="molecule type" value="Transcribed_RNA"/>
</dbReference>
<evidence type="ECO:0000256" key="1">
    <source>
        <dbReference type="SAM" id="Phobius"/>
    </source>
</evidence>
<feature type="transmembrane region" description="Helical" evidence="1">
    <location>
        <begin position="20"/>
        <end position="41"/>
    </location>
</feature>
<organism evidence="2">
    <name type="scientific">Arundo donax</name>
    <name type="common">Giant reed</name>
    <name type="synonym">Donax arundinaceus</name>
    <dbReference type="NCBI Taxonomy" id="35708"/>
    <lineage>
        <taxon>Eukaryota</taxon>
        <taxon>Viridiplantae</taxon>
        <taxon>Streptophyta</taxon>
        <taxon>Embryophyta</taxon>
        <taxon>Tracheophyta</taxon>
        <taxon>Spermatophyta</taxon>
        <taxon>Magnoliopsida</taxon>
        <taxon>Liliopsida</taxon>
        <taxon>Poales</taxon>
        <taxon>Poaceae</taxon>
        <taxon>PACMAD clade</taxon>
        <taxon>Arundinoideae</taxon>
        <taxon>Arundineae</taxon>
        <taxon>Arundo</taxon>
    </lineage>
</organism>
<proteinExistence type="predicted"/>
<reference evidence="2" key="2">
    <citation type="journal article" date="2015" name="Data Brief">
        <title>Shoot transcriptome of the giant reed, Arundo donax.</title>
        <authorList>
            <person name="Barrero R.A."/>
            <person name="Guerrero F.D."/>
            <person name="Moolhuijzen P."/>
            <person name="Goolsby J.A."/>
            <person name="Tidwell J."/>
            <person name="Bellgard S.E."/>
            <person name="Bellgard M.I."/>
        </authorList>
    </citation>
    <scope>NUCLEOTIDE SEQUENCE</scope>
    <source>
        <tissue evidence="2">Shoot tissue taken approximately 20 cm above the soil surface</tissue>
    </source>
</reference>
<protein>
    <submittedName>
        <fullName evidence="2">Uncharacterized protein</fullName>
    </submittedName>
</protein>
<keyword evidence="1" id="KW-1133">Transmembrane helix</keyword>
<reference evidence="2" key="1">
    <citation type="submission" date="2014-09" db="EMBL/GenBank/DDBJ databases">
        <authorList>
            <person name="Magalhaes I.L.F."/>
            <person name="Oliveira U."/>
            <person name="Santos F.R."/>
            <person name="Vidigal T.H.D.A."/>
            <person name="Brescovit A.D."/>
            <person name="Santos A.J."/>
        </authorList>
    </citation>
    <scope>NUCLEOTIDE SEQUENCE</scope>
    <source>
        <tissue evidence="2">Shoot tissue taken approximately 20 cm above the soil surface</tissue>
    </source>
</reference>
<keyword evidence="1" id="KW-0472">Membrane</keyword>
<sequence length="42" mass="4750">MNCILCSLKSELLFHLKHEQNPACPSLLAFALLFLLLLYCAN</sequence>
<name>A0A0A9BM54_ARUDO</name>
<keyword evidence="1" id="KW-0812">Transmembrane</keyword>